<evidence type="ECO:0000313" key="1">
    <source>
        <dbReference type="EMBL" id="KAF0932290.1"/>
    </source>
</evidence>
<accession>A0A6G1F5X1</accession>
<comment type="caution">
    <text evidence="1">The sequence shown here is derived from an EMBL/GenBank/DDBJ whole genome shotgun (WGS) entry which is preliminary data.</text>
</comment>
<organism evidence="1 2">
    <name type="scientific">Oryza meyeriana var. granulata</name>
    <dbReference type="NCBI Taxonomy" id="110450"/>
    <lineage>
        <taxon>Eukaryota</taxon>
        <taxon>Viridiplantae</taxon>
        <taxon>Streptophyta</taxon>
        <taxon>Embryophyta</taxon>
        <taxon>Tracheophyta</taxon>
        <taxon>Spermatophyta</taxon>
        <taxon>Magnoliopsida</taxon>
        <taxon>Liliopsida</taxon>
        <taxon>Poales</taxon>
        <taxon>Poaceae</taxon>
        <taxon>BOP clade</taxon>
        <taxon>Oryzoideae</taxon>
        <taxon>Oryzeae</taxon>
        <taxon>Oryzinae</taxon>
        <taxon>Oryza</taxon>
        <taxon>Oryza meyeriana</taxon>
    </lineage>
</organism>
<protein>
    <submittedName>
        <fullName evidence="1">Uncharacterized protein</fullName>
    </submittedName>
</protein>
<gene>
    <name evidence="1" type="ORF">E2562_009555</name>
</gene>
<sequence>MCWDIYRRPSVEVAEEWRTDHGALKEEIGDVCKVEVEWSGAKEEGGNRGEKMEEIEWICGGS</sequence>
<evidence type="ECO:0000313" key="2">
    <source>
        <dbReference type="Proteomes" id="UP000479710"/>
    </source>
</evidence>
<name>A0A6G1F5X1_9ORYZ</name>
<dbReference type="Proteomes" id="UP000479710">
    <property type="component" value="Unassembled WGS sequence"/>
</dbReference>
<dbReference type="AlphaFoldDB" id="A0A6G1F5X1"/>
<keyword evidence="2" id="KW-1185">Reference proteome</keyword>
<proteinExistence type="predicted"/>
<reference evidence="1 2" key="1">
    <citation type="submission" date="2019-11" db="EMBL/GenBank/DDBJ databases">
        <title>Whole genome sequence of Oryza granulata.</title>
        <authorList>
            <person name="Li W."/>
        </authorList>
    </citation>
    <scope>NUCLEOTIDE SEQUENCE [LARGE SCALE GENOMIC DNA]</scope>
    <source>
        <strain evidence="2">cv. Menghai</strain>
        <tissue evidence="1">Leaf</tissue>
    </source>
</reference>
<dbReference type="EMBL" id="SPHZ02000001">
    <property type="protein sequence ID" value="KAF0932290.1"/>
    <property type="molecule type" value="Genomic_DNA"/>
</dbReference>